<protein>
    <submittedName>
        <fullName evidence="2">Retention module-containing protein</fullName>
    </submittedName>
</protein>
<keyword evidence="3" id="KW-1185">Reference proteome</keyword>
<feature type="domain" description="PLD phosphodiesterase" evidence="1">
    <location>
        <begin position="2720"/>
        <end position="2747"/>
    </location>
</feature>
<dbReference type="PROSITE" id="PS50035">
    <property type="entry name" value="PLD"/>
    <property type="match status" value="1"/>
</dbReference>
<dbReference type="Pfam" id="PF00353">
    <property type="entry name" value="HemolysinCabind"/>
    <property type="match status" value="1"/>
</dbReference>
<evidence type="ECO:0000313" key="2">
    <source>
        <dbReference type="EMBL" id="QWV96329.1"/>
    </source>
</evidence>
<reference evidence="2 3" key="1">
    <citation type="submission" date="2021-06" db="EMBL/GenBank/DDBJ databases">
        <title>Gemonas diversity in paddy soil.</title>
        <authorList>
            <person name="Liu G."/>
        </authorList>
    </citation>
    <scope>NUCLEOTIDE SEQUENCE [LARGE SCALE GENOMIC DNA]</scope>
    <source>
        <strain evidence="2 3">RG29</strain>
    </source>
</reference>
<dbReference type="Pfam" id="PF20579">
    <property type="entry name" value="LapA"/>
    <property type="match status" value="19"/>
</dbReference>
<gene>
    <name evidence="2" type="ORF">KP005_13190</name>
</gene>
<dbReference type="InterPro" id="IPR046779">
    <property type="entry name" value="LapA_adhesin_dom"/>
</dbReference>
<dbReference type="NCBIfam" id="NF033682">
    <property type="entry name" value="retention_LapA"/>
    <property type="match status" value="1"/>
</dbReference>
<dbReference type="InterPro" id="IPR047777">
    <property type="entry name" value="LapA-like_RM"/>
</dbReference>
<accession>A0ABX8JFI4</accession>
<evidence type="ECO:0000313" key="3">
    <source>
        <dbReference type="Proteomes" id="UP000683493"/>
    </source>
</evidence>
<organism evidence="2 3">
    <name type="scientific">Geomonas diazotrophica</name>
    <dbReference type="NCBI Taxonomy" id="2843197"/>
    <lineage>
        <taxon>Bacteria</taxon>
        <taxon>Pseudomonadati</taxon>
        <taxon>Thermodesulfobacteriota</taxon>
        <taxon>Desulfuromonadia</taxon>
        <taxon>Geobacterales</taxon>
        <taxon>Geobacteraceae</taxon>
        <taxon>Geomonas</taxon>
    </lineage>
</organism>
<dbReference type="EMBL" id="CP076724">
    <property type="protein sequence ID" value="QWV96329.1"/>
    <property type="molecule type" value="Genomic_DNA"/>
</dbReference>
<proteinExistence type="predicted"/>
<evidence type="ECO:0000259" key="1">
    <source>
        <dbReference type="PROSITE" id="PS50035"/>
    </source>
</evidence>
<dbReference type="InterPro" id="IPR001343">
    <property type="entry name" value="Hemolysn_Ca-bd"/>
</dbReference>
<dbReference type="Proteomes" id="UP000683493">
    <property type="component" value="Chromosome"/>
</dbReference>
<sequence>MAQNDQAAAAGAGNQVVGKVVILYGTVKAISPDGAIRLLMPNSPIFANDRIVTESDGSVSIVFDGAQGNHLDLGRMTNVAIDHDVYGTVTAGDTTDTTAEVQQIQQALATGDQPIELEAPAAGGPADAGGTHPVFILAPTGEEVLPTAGVTTTGVTFGSTGTIDSVITETVAPPTVPTTNTVVVTAPTDVNEGGDITYTATTTHPAQGDITVTLSNGSSIIIPNGGTSGTVHVPVHPDNPYIDAGTVTTTVTSATGGTETVVVDQTPVVTQVHDIPTPTTVTLAVSPVAITEAGATVTYTATLTNVAHGDVTVHLDNGQTITIADGHTTGSVEHTFANADDVYVDPSNSSVAITSASGGNFEQIVVDGTPATVHIADTVNDTTVSLAVSPASVTEAGATVTYTATLTNAAHGDVTVHLANGQTITIADGHTTGTVDHTFANTDDVYTDPSSSSTSITSASGGNFENLVVDSTPVTVQIADTVNDTTVSLAVSPASITEAGATVTYTATLTNAAHGDVTVHLDNGQTITIADGHTTGTVDHTFANTDDVYVDPSSSSVAITSASGGNFENLVVDHTAATVSIADTVNDTTVSLAVSPASITEAGATVTYTATLTNAAHGDVTVHLDNGQSITIADGHTTGTVDHTFANIDDVYVDPSSSATSITSASGGNFENLVVDSTPVTVQIADTVNDTTVSLAVSPASITEAGATVTYTATLTSAAHGDVTVHLDNGQTITIADGHTTGTVDHTFANTDDVYVDPTSSSVAISNASGGNFENLVVDSTPVTVQIADTVNDTTVSLAVSPASITEAGATVTYTATLTNAAHGDVTVHLDNGQTITIADGHTTGTVDHTFANTDDVYVDPSSSSVAITSASGGNFENLVVDHTAATVSIADTVNDTTVSLGVSPASITEAGATVTYTATLTNAAHGDVTVHLDNGQTITIADGHTTGTVDHTFANIDDVYVGPSSSSVAISNASGGNFENLVVDSTPVTVQIADTVNDTTVSLAVSPASITEAGATVTYTATLTSAAHGDVTVHLDNGQTITIADGHSTGTVDHTFASSDDVYVDPSDNSVTISSASGGNFENLVVDHTAATVHIADTINDTTVSLGVSPASITEAGATVTYTATLTNAAHGDVTVHLDNGQTITIADGHTTGTVDHTFANTDDVYVDPSNSSVAISSASGGNFENLVVDATPATVHIADTINDTTVSLAVSPASITEAGATVTYTATLTNAAHGDVTVHLDNGQTITIADGHTTGTVDHTFANADDVYVDPTSSSVAISSASGGNFENLVVDANPATVHIADTVNDTTVSLGVSPASITEAGATVTYTATLTNAAHGDVTVHLDNGQTITIADGHTTGTVDHTFASSDDVYVDPSDNSVTISSASGGNFENLVVDHTAATVHIADTINDTTVSLGVSPASITEAGATVTYTATLTNAAHGDVTVHLDNGQTITIADGHTTGTVDHTFANTDDVYVDPTSSSVAISSASGGNFENLVVDHTAATVSIADTVNDTTVSLGVSPASITEAGATVTYTATLTNAAHGDVTVHLDNGQTITIADGHTTGTVDHTFASSDDVYVDPSDNSVTISSASGGNFENLVVDHTAATVHIADTINDTTVSLGVSPASITEAGATVTYTATLTNAAHGDVTVHLDNGQTITIADGHTTGTVDHTFANIDDVYVDPSSSSVAISSASGGNFENLVVDHTAATVSIADTVNDTTVSLGVSPASITEAGATVTYTATLTSAAHGDVTVHLDNGQTITIADGHTTGTVDHTFANTDDVYVDPSNSSVAISSASGGNFENLVVDATPATVHIADTINDTTVSLAVSPASITEAGATVTYTATLTNAAHGDVTVHLDNGQTITIADGHTTGTVDHTFASSDDVYVDPSDNSVTISSASGGNFENLVVDHTAATVHIADTINDTTVSLGVSPASITEAGATVTYTATLTNAAHGDVTVHLDNGQTITIADGHTTGTVDHTFANIDDVYVDPSSSSVAISSASGGNFENLVVDHTAATVSIADTVNDTTVSLAVTPASITEAGATVTYTATLTSAAHGDVTVHLDNGQTITIADGHSTGTVDYTFANSDDVYVDPSNSSVTITSASGGNFENLVVDHTAATVHIADTIDTTGVHISTTNIGEHDAGATFSIHLDNAPQGAATATVDVYDQYTGLTTTHSVNIDGSGNGSLFVALSNPADESITATVTAINGGNYEATSVGATATASIDHGVTLTPVGVSVNEANLSDGSSPAAAALTQSGSLSITALDGVSSVHIGNTDISIAALHDLGSTGPISIDGVTYGQMTVTGYTDTATGGTLQYSFTLNDNVLTPPASVESYVEQVSVSVTDANGSVANSSLGITIVDDHPTFTMIDHAIIGNENSSTAGVLYGNHDINFGADSIGSINVAGDSLSGKLSYEYTTHADGSVTAAAYSGTNHTADTHFFDLTVNTDGTYAFDMVNARATFASGNISLLNVNGGASTNSFVLNDATFNAVDTNQNGSIGNAEQLKPTSVGFGVGNGNVDVGEQFNVTFANGIAVDTISLYGKVQAAGSLTMSYVTDYFNPDGTVGHDTGSATLGSNGEMHFDPLHDFTSITFTVSTGSGKLDSFSYTERLIPNDETLHFQVSATDGDGDPTGSHSLDVTLLGVHTAGTVIAGTTGSDAMIGTSGNDIFSTGAGHDTIMATKGNDHITDFDVNHDTLDVSSLLANATQSNLVVGNDGANHLKITVVDNASHTLGSVTFDNIASNDTTSINTLLDEVKTHH</sequence>
<dbReference type="InterPro" id="IPR001736">
    <property type="entry name" value="PLipase_D/transphosphatidylase"/>
</dbReference>
<name>A0ABX8JFI4_9BACT</name>